<dbReference type="PANTHER" id="PTHR45138:SF9">
    <property type="entry name" value="DIGUANYLATE CYCLASE DGCM-RELATED"/>
    <property type="match status" value="1"/>
</dbReference>
<evidence type="ECO:0000256" key="3">
    <source>
        <dbReference type="ARBA" id="ARBA00034247"/>
    </source>
</evidence>
<accession>A0A420E9C6</accession>
<evidence type="ECO:0000313" key="5">
    <source>
        <dbReference type="EMBL" id="RKF15933.1"/>
    </source>
</evidence>
<dbReference type="EMBL" id="RAQO01000008">
    <property type="protein sequence ID" value="RKF15933.1"/>
    <property type="molecule type" value="Genomic_DNA"/>
</dbReference>
<dbReference type="CDD" id="cd01949">
    <property type="entry name" value="GGDEF"/>
    <property type="match status" value="1"/>
</dbReference>
<dbReference type="Gene3D" id="3.30.450.20">
    <property type="entry name" value="PAS domain"/>
    <property type="match status" value="1"/>
</dbReference>
<dbReference type="EC" id="2.7.7.65" evidence="2"/>
<evidence type="ECO:0000259" key="4">
    <source>
        <dbReference type="PROSITE" id="PS50887"/>
    </source>
</evidence>
<sequence>MSTVTCISELKAFAMALPDPVFVLSETGVYIDIVGGQDSRFYVDSSVLIGKTVFDVLPEEKAQWFLQQIQNGLNHDGLYVINYELDGREVKGTVVAENLAGIVHFEGRIQKLDHLVNGERTVVWVAVNVSKRHALEQELRRLSDFDCLSGVLSRRKIMFELAQHYSQFSRYARTCSALILDLDYFKKVNDAYGHLVGDEVLKRVAQTCQTQLRDCDLLARLGGDEFMVLLPNTEMDEVLVLAERLRSAVENLRFIDLPTTCRISVSIGASVFFAGDDRKENILERADKALYRAKDRGKNQVQSYRPQDSLFYV</sequence>
<comment type="cofactor">
    <cofactor evidence="1">
        <name>Mg(2+)</name>
        <dbReference type="ChEBI" id="CHEBI:18420"/>
    </cofactor>
</comment>
<dbReference type="SMART" id="SM00267">
    <property type="entry name" value="GGDEF"/>
    <property type="match status" value="1"/>
</dbReference>
<comment type="catalytic activity">
    <reaction evidence="3">
        <text>2 GTP = 3',3'-c-di-GMP + 2 diphosphate</text>
        <dbReference type="Rhea" id="RHEA:24898"/>
        <dbReference type="ChEBI" id="CHEBI:33019"/>
        <dbReference type="ChEBI" id="CHEBI:37565"/>
        <dbReference type="ChEBI" id="CHEBI:58805"/>
        <dbReference type="EC" id="2.7.7.65"/>
    </reaction>
</comment>
<dbReference type="FunFam" id="3.30.70.270:FF:000001">
    <property type="entry name" value="Diguanylate cyclase domain protein"/>
    <property type="match status" value="1"/>
</dbReference>
<protein>
    <recommendedName>
        <fullName evidence="2">diguanylate cyclase</fullName>
        <ecNumber evidence="2">2.7.7.65</ecNumber>
    </recommendedName>
</protein>
<gene>
    <name evidence="5" type="ORF">DBZ36_16340</name>
</gene>
<dbReference type="GO" id="GO:0005886">
    <property type="term" value="C:plasma membrane"/>
    <property type="evidence" value="ECO:0007669"/>
    <property type="project" value="TreeGrafter"/>
</dbReference>
<dbReference type="RefSeq" id="WP_120356018.1">
    <property type="nucleotide sequence ID" value="NZ_RAQO01000008.1"/>
</dbReference>
<dbReference type="InterPro" id="IPR029787">
    <property type="entry name" value="Nucleotide_cyclase"/>
</dbReference>
<comment type="caution">
    <text evidence="5">The sequence shown here is derived from an EMBL/GenBank/DDBJ whole genome shotgun (WGS) entry which is preliminary data.</text>
</comment>
<dbReference type="PANTHER" id="PTHR45138">
    <property type="entry name" value="REGULATORY COMPONENTS OF SENSORY TRANSDUCTION SYSTEM"/>
    <property type="match status" value="1"/>
</dbReference>
<reference evidence="5 6" key="1">
    <citation type="submission" date="2018-09" db="EMBL/GenBank/DDBJ databases">
        <authorList>
            <person name="Wang Z."/>
        </authorList>
    </citation>
    <scope>NUCLEOTIDE SEQUENCE [LARGE SCALE GENOMIC DNA]</scope>
    <source>
        <strain evidence="5 6">ALS 81</strain>
    </source>
</reference>
<keyword evidence="6" id="KW-1185">Reference proteome</keyword>
<dbReference type="NCBIfam" id="TIGR00254">
    <property type="entry name" value="GGDEF"/>
    <property type="match status" value="1"/>
</dbReference>
<feature type="domain" description="GGDEF" evidence="4">
    <location>
        <begin position="173"/>
        <end position="306"/>
    </location>
</feature>
<dbReference type="SUPFAM" id="SSF55073">
    <property type="entry name" value="Nucleotide cyclase"/>
    <property type="match status" value="1"/>
</dbReference>
<evidence type="ECO:0000256" key="2">
    <source>
        <dbReference type="ARBA" id="ARBA00012528"/>
    </source>
</evidence>
<dbReference type="AlphaFoldDB" id="A0A420E9C6"/>
<dbReference type="InterPro" id="IPR000160">
    <property type="entry name" value="GGDEF_dom"/>
</dbReference>
<dbReference type="InterPro" id="IPR035965">
    <property type="entry name" value="PAS-like_dom_sf"/>
</dbReference>
<evidence type="ECO:0000313" key="6">
    <source>
        <dbReference type="Proteomes" id="UP000286482"/>
    </source>
</evidence>
<dbReference type="OrthoDB" id="9812260at2"/>
<dbReference type="SUPFAM" id="SSF55785">
    <property type="entry name" value="PYP-like sensor domain (PAS domain)"/>
    <property type="match status" value="1"/>
</dbReference>
<dbReference type="InterPro" id="IPR050469">
    <property type="entry name" value="Diguanylate_Cyclase"/>
</dbReference>
<dbReference type="GO" id="GO:1902201">
    <property type="term" value="P:negative regulation of bacterial-type flagellum-dependent cell motility"/>
    <property type="evidence" value="ECO:0007669"/>
    <property type="project" value="TreeGrafter"/>
</dbReference>
<name>A0A420E9C6_9ALTE</name>
<dbReference type="Pfam" id="PF00990">
    <property type="entry name" value="GGDEF"/>
    <property type="match status" value="1"/>
</dbReference>
<organism evidence="5 6">
    <name type="scientific">Alginatibacterium sediminis</name>
    <dbReference type="NCBI Taxonomy" id="2164068"/>
    <lineage>
        <taxon>Bacteria</taxon>
        <taxon>Pseudomonadati</taxon>
        <taxon>Pseudomonadota</taxon>
        <taxon>Gammaproteobacteria</taxon>
        <taxon>Alteromonadales</taxon>
        <taxon>Alteromonadaceae</taxon>
        <taxon>Alginatibacterium</taxon>
    </lineage>
</organism>
<dbReference type="GO" id="GO:0052621">
    <property type="term" value="F:diguanylate cyclase activity"/>
    <property type="evidence" value="ECO:0007669"/>
    <property type="project" value="UniProtKB-EC"/>
</dbReference>
<dbReference type="InterPro" id="IPR043128">
    <property type="entry name" value="Rev_trsase/Diguanyl_cyclase"/>
</dbReference>
<dbReference type="Gene3D" id="3.30.70.270">
    <property type="match status" value="1"/>
</dbReference>
<dbReference type="GO" id="GO:0043709">
    <property type="term" value="P:cell adhesion involved in single-species biofilm formation"/>
    <property type="evidence" value="ECO:0007669"/>
    <property type="project" value="TreeGrafter"/>
</dbReference>
<proteinExistence type="predicted"/>
<dbReference type="PROSITE" id="PS50887">
    <property type="entry name" value="GGDEF"/>
    <property type="match status" value="1"/>
</dbReference>
<dbReference type="Proteomes" id="UP000286482">
    <property type="component" value="Unassembled WGS sequence"/>
</dbReference>
<evidence type="ECO:0000256" key="1">
    <source>
        <dbReference type="ARBA" id="ARBA00001946"/>
    </source>
</evidence>